<keyword evidence="3" id="KW-1185">Reference proteome</keyword>
<dbReference type="Proteomes" id="UP001148614">
    <property type="component" value="Unassembled WGS sequence"/>
</dbReference>
<dbReference type="EMBL" id="JANPWZ010000098">
    <property type="protein sequence ID" value="KAJ3579422.1"/>
    <property type="molecule type" value="Genomic_DNA"/>
</dbReference>
<name>A0A9W8NN23_9PEZI</name>
<sequence length="252" mass="28474">MNADTKYTSWTDDVHNDIMMAMYEALQPDKAQFAEIMTKLRQKGHEFSANALNNFISTFLNNQRSLPNNKLVPLPPLLHHTLFLSISPHHPFSHSTPSPTLPPLYLDIMATDGAGRTVWNDKTRSDLLLAITNVFHPTSEQWDTISIELRAKGYTYNYNAAIQHLQKLKKKEANGPPSMPSTPRKPKAAGAKTPKTPKSTGKKRKHEEPQDRDEDEDEEKILKKKVKHEDAPLNLDQFLKAETSTSEDGVIP</sequence>
<feature type="compositionally biased region" description="Polar residues" evidence="1">
    <location>
        <begin position="242"/>
        <end position="252"/>
    </location>
</feature>
<evidence type="ECO:0000256" key="1">
    <source>
        <dbReference type="SAM" id="MobiDB-lite"/>
    </source>
</evidence>
<comment type="caution">
    <text evidence="2">The sequence shown here is derived from an EMBL/GenBank/DDBJ whole genome shotgun (WGS) entry which is preliminary data.</text>
</comment>
<feature type="compositionally biased region" description="Acidic residues" evidence="1">
    <location>
        <begin position="210"/>
        <end position="219"/>
    </location>
</feature>
<accession>A0A9W8NN23</accession>
<protein>
    <submittedName>
        <fullName evidence="2">Uncharacterized protein</fullName>
    </submittedName>
</protein>
<evidence type="ECO:0000313" key="3">
    <source>
        <dbReference type="Proteomes" id="UP001148614"/>
    </source>
</evidence>
<reference evidence="2" key="1">
    <citation type="submission" date="2022-07" db="EMBL/GenBank/DDBJ databases">
        <title>Genome Sequence of Xylaria arbuscula.</title>
        <authorList>
            <person name="Buettner E."/>
        </authorList>
    </citation>
    <scope>NUCLEOTIDE SEQUENCE</scope>
    <source>
        <strain evidence="2">VT107</strain>
    </source>
</reference>
<proteinExistence type="predicted"/>
<organism evidence="2 3">
    <name type="scientific">Xylaria arbuscula</name>
    <dbReference type="NCBI Taxonomy" id="114810"/>
    <lineage>
        <taxon>Eukaryota</taxon>
        <taxon>Fungi</taxon>
        <taxon>Dikarya</taxon>
        <taxon>Ascomycota</taxon>
        <taxon>Pezizomycotina</taxon>
        <taxon>Sordariomycetes</taxon>
        <taxon>Xylariomycetidae</taxon>
        <taxon>Xylariales</taxon>
        <taxon>Xylariaceae</taxon>
        <taxon>Xylaria</taxon>
    </lineage>
</organism>
<gene>
    <name evidence="2" type="ORF">NPX13_g1141</name>
</gene>
<dbReference type="AlphaFoldDB" id="A0A9W8NN23"/>
<feature type="region of interest" description="Disordered" evidence="1">
    <location>
        <begin position="169"/>
        <end position="252"/>
    </location>
</feature>
<evidence type="ECO:0000313" key="2">
    <source>
        <dbReference type="EMBL" id="KAJ3579422.1"/>
    </source>
</evidence>
<feature type="compositionally biased region" description="Low complexity" evidence="1">
    <location>
        <begin position="188"/>
        <end position="199"/>
    </location>
</feature>